<keyword evidence="2 6" id="KW-0560">Oxidoreductase</keyword>
<dbReference type="Proteomes" id="UP000478008">
    <property type="component" value="Unassembled WGS sequence"/>
</dbReference>
<dbReference type="InterPro" id="IPR016163">
    <property type="entry name" value="Ald_DH_C"/>
</dbReference>
<name>A0A7D9H300_DEKBR</name>
<gene>
    <name evidence="8" type="primary">ALD5</name>
    <name evidence="8" type="ORF">DEBR0S6_11650G</name>
</gene>
<reference evidence="8 9" key="1">
    <citation type="submission" date="2019-07" db="EMBL/GenBank/DDBJ databases">
        <authorList>
            <person name="Friedrich A."/>
            <person name="Schacherer J."/>
        </authorList>
    </citation>
    <scope>NUCLEOTIDE SEQUENCE [LARGE SCALE GENOMIC DNA]</scope>
</reference>
<proteinExistence type="inferred from homology"/>
<dbReference type="FunFam" id="3.40.605.10:FF:000026">
    <property type="entry name" value="Aldehyde dehydrogenase, putative"/>
    <property type="match status" value="1"/>
</dbReference>
<dbReference type="FunFam" id="3.40.605.10:FF:000007">
    <property type="entry name" value="NAD/NADP-dependent betaine aldehyde dehydrogenase"/>
    <property type="match status" value="1"/>
</dbReference>
<dbReference type="Gene3D" id="3.40.605.10">
    <property type="entry name" value="Aldehyde Dehydrogenase, Chain A, domain 1"/>
    <property type="match status" value="1"/>
</dbReference>
<dbReference type="PROSITE" id="PS00687">
    <property type="entry name" value="ALDEHYDE_DEHYDR_GLU"/>
    <property type="match status" value="1"/>
</dbReference>
<dbReference type="InterPro" id="IPR016160">
    <property type="entry name" value="Ald_DH_CS_CYS"/>
</dbReference>
<dbReference type="EMBL" id="CABFWN010000006">
    <property type="protein sequence ID" value="VUG20262.1"/>
    <property type="molecule type" value="Genomic_DNA"/>
</dbReference>
<comment type="function">
    <text evidence="3">Minor mitochondrial aldehyde dehydrogenase isoform. Plays a role in regulation or biosynthesis of electron transport chain components. Involved in the biosynthesis of acetate during anaerobic growth on glucose.</text>
</comment>
<dbReference type="PANTHER" id="PTHR11699">
    <property type="entry name" value="ALDEHYDE DEHYDROGENASE-RELATED"/>
    <property type="match status" value="1"/>
</dbReference>
<dbReference type="Pfam" id="PF00171">
    <property type="entry name" value="Aldedh"/>
    <property type="match status" value="1"/>
</dbReference>
<evidence type="ECO:0000313" key="8">
    <source>
        <dbReference type="EMBL" id="VUG20262.1"/>
    </source>
</evidence>
<keyword evidence="9" id="KW-1185">Reference proteome</keyword>
<dbReference type="InterPro" id="IPR029510">
    <property type="entry name" value="Ald_DH_CS_GLU"/>
</dbReference>
<dbReference type="FunFam" id="3.40.309.10:FF:000001">
    <property type="entry name" value="Mitochondrial aldehyde dehydrogenase 2"/>
    <property type="match status" value="1"/>
</dbReference>
<dbReference type="GO" id="GO:0019413">
    <property type="term" value="P:acetate biosynthetic process"/>
    <property type="evidence" value="ECO:0007669"/>
    <property type="project" value="UniProtKB-ARBA"/>
</dbReference>
<dbReference type="SUPFAM" id="SSF53720">
    <property type="entry name" value="ALDH-like"/>
    <property type="match status" value="1"/>
</dbReference>
<dbReference type="GO" id="GO:0004030">
    <property type="term" value="F:aldehyde dehydrogenase [NAD(P)+] activity"/>
    <property type="evidence" value="ECO:0007669"/>
    <property type="project" value="UniProtKB-ARBA"/>
</dbReference>
<evidence type="ECO:0000256" key="2">
    <source>
        <dbReference type="ARBA" id="ARBA00023002"/>
    </source>
</evidence>
<evidence type="ECO:0000256" key="4">
    <source>
        <dbReference type="ARBA" id="ARBA00069627"/>
    </source>
</evidence>
<sequence>MQRVSQKFSKCQRSSAPIAASSYIYKGLCQPQLIKVATSMLFAGFRRAFQVIDRFGIQNRIISTQIRSIMSLSKTITFPVIGETYEQPTGLFINNEYVKARSGKTFDVITPITEEKIATLQQAGADDVDYAVECASKAYAKWKFTKPEVRARILYRAAELFDEEREVLAKIESLDNGKSLDCARFDVNLVVEYIRSCAGYCDKVDGRTVETGPDHLTYTKREPLGVCGAITPWNFPLLMFSWKVGPSIATGNTMVIKPASATPLSNLYAASLFKRAGLPAGVLNVVPGSGRNCGNAILQHPKVRKVAFTGSTSVGRGIMKGAADTIKKVTLELGGKSPNIVFQDCNIKQTIQNLITGIFFNGGEVCCAGSRIYIQATDEKWYNDFLQQFKEAVEKLKVGNPFEKGIYQGAQTTPDQFQTVLDYIKIAEKTNLKLLTGGHRIGTKGFFVEPTVYYDVPQDSQLTQEEIFGPVAVVLPFKSIDELVEKANDSEYGLGSGINTTDINKAIYVADRLEAGSVWINTYSDLQQNAPFGGYKQSGLGREMGAEALDNYTQVKLVRVKLNKPEL</sequence>
<evidence type="ECO:0000256" key="1">
    <source>
        <dbReference type="ARBA" id="ARBA00009986"/>
    </source>
</evidence>
<comment type="similarity">
    <text evidence="1 6">Belongs to the aldehyde dehydrogenase family.</text>
</comment>
<evidence type="ECO:0000256" key="3">
    <source>
        <dbReference type="ARBA" id="ARBA00053679"/>
    </source>
</evidence>
<evidence type="ECO:0000256" key="6">
    <source>
        <dbReference type="RuleBase" id="RU003345"/>
    </source>
</evidence>
<accession>A0A7D9H300</accession>
<dbReference type="InterPro" id="IPR016162">
    <property type="entry name" value="Ald_DH_N"/>
</dbReference>
<dbReference type="AlphaFoldDB" id="A0A7D9H300"/>
<feature type="active site" evidence="5">
    <location>
        <position position="332"/>
    </location>
</feature>
<organism evidence="8 9">
    <name type="scientific">Dekkera bruxellensis</name>
    <name type="common">Brettanomyces custersii</name>
    <dbReference type="NCBI Taxonomy" id="5007"/>
    <lineage>
        <taxon>Eukaryota</taxon>
        <taxon>Fungi</taxon>
        <taxon>Dikarya</taxon>
        <taxon>Ascomycota</taxon>
        <taxon>Saccharomycotina</taxon>
        <taxon>Pichiomycetes</taxon>
        <taxon>Pichiales</taxon>
        <taxon>Pichiaceae</taxon>
        <taxon>Brettanomyces</taxon>
    </lineage>
</organism>
<evidence type="ECO:0000259" key="7">
    <source>
        <dbReference type="Pfam" id="PF00171"/>
    </source>
</evidence>
<dbReference type="InterPro" id="IPR015590">
    <property type="entry name" value="Aldehyde_DH_dom"/>
</dbReference>
<dbReference type="Gene3D" id="3.40.309.10">
    <property type="entry name" value="Aldehyde Dehydrogenase, Chain A, domain 2"/>
    <property type="match status" value="1"/>
</dbReference>
<feature type="domain" description="Aldehyde dehydrogenase" evidence="7">
    <location>
        <begin position="97"/>
        <end position="558"/>
    </location>
</feature>
<dbReference type="PROSITE" id="PS00070">
    <property type="entry name" value="ALDEHYDE_DEHYDR_CYS"/>
    <property type="match status" value="1"/>
</dbReference>
<evidence type="ECO:0000313" key="9">
    <source>
        <dbReference type="Proteomes" id="UP000478008"/>
    </source>
</evidence>
<protein>
    <recommendedName>
        <fullName evidence="4">Aldehyde dehydrogenase 5, mitochondrial</fullName>
    </recommendedName>
</protein>
<evidence type="ECO:0000256" key="5">
    <source>
        <dbReference type="PROSITE-ProRule" id="PRU10007"/>
    </source>
</evidence>
<dbReference type="InterPro" id="IPR016161">
    <property type="entry name" value="Ald_DH/histidinol_DH"/>
</dbReference>